<protein>
    <submittedName>
        <fullName evidence="1">Uncharacterized protein</fullName>
    </submittedName>
</protein>
<gene>
    <name evidence="1" type="ORF">EVAR_8816_1</name>
</gene>
<accession>A0A4C1TU84</accession>
<name>A0A4C1TU84_EUMVA</name>
<proteinExistence type="predicted"/>
<dbReference type="AlphaFoldDB" id="A0A4C1TU84"/>
<dbReference type="OrthoDB" id="413361at2759"/>
<organism evidence="1 2">
    <name type="scientific">Eumeta variegata</name>
    <name type="common">Bagworm moth</name>
    <name type="synonym">Eumeta japonica</name>
    <dbReference type="NCBI Taxonomy" id="151549"/>
    <lineage>
        <taxon>Eukaryota</taxon>
        <taxon>Metazoa</taxon>
        <taxon>Ecdysozoa</taxon>
        <taxon>Arthropoda</taxon>
        <taxon>Hexapoda</taxon>
        <taxon>Insecta</taxon>
        <taxon>Pterygota</taxon>
        <taxon>Neoptera</taxon>
        <taxon>Endopterygota</taxon>
        <taxon>Lepidoptera</taxon>
        <taxon>Glossata</taxon>
        <taxon>Ditrysia</taxon>
        <taxon>Tineoidea</taxon>
        <taxon>Psychidae</taxon>
        <taxon>Oiketicinae</taxon>
        <taxon>Eumeta</taxon>
    </lineage>
</organism>
<evidence type="ECO:0000313" key="1">
    <source>
        <dbReference type="EMBL" id="GBP17468.1"/>
    </source>
</evidence>
<dbReference type="Proteomes" id="UP000299102">
    <property type="component" value="Unassembled WGS sequence"/>
</dbReference>
<keyword evidence="2" id="KW-1185">Reference proteome</keyword>
<reference evidence="1 2" key="1">
    <citation type="journal article" date="2019" name="Commun. Biol.">
        <title>The bagworm genome reveals a unique fibroin gene that provides high tensile strength.</title>
        <authorList>
            <person name="Kono N."/>
            <person name="Nakamura H."/>
            <person name="Ohtoshi R."/>
            <person name="Tomita M."/>
            <person name="Numata K."/>
            <person name="Arakawa K."/>
        </authorList>
    </citation>
    <scope>NUCLEOTIDE SEQUENCE [LARGE SCALE GENOMIC DNA]</scope>
</reference>
<comment type="caution">
    <text evidence="1">The sequence shown here is derived from an EMBL/GenBank/DDBJ whole genome shotgun (WGS) entry which is preliminary data.</text>
</comment>
<evidence type="ECO:0000313" key="2">
    <source>
        <dbReference type="Proteomes" id="UP000299102"/>
    </source>
</evidence>
<sequence>MKNGAVEDIGYEDSYEVTKSNCVVCCEGKQSRLPFPTGTRATEVLEIVHEHVKGYQVYDPVKNQITISRNVVVMVTAVSAGISTTNETTWCVEDYTYVPESSSWSSSPIQSPEQTLDRPKKVRCKPDMYNQSGLLATADTELTEDLRNPERVQWRKTMEMRRWSCFERMKFLSLLML</sequence>
<dbReference type="EMBL" id="BGZK01000087">
    <property type="protein sequence ID" value="GBP17468.1"/>
    <property type="molecule type" value="Genomic_DNA"/>
</dbReference>